<protein>
    <recommendedName>
        <fullName evidence="1">LUD domain-containing protein</fullName>
    </recommendedName>
</protein>
<keyword evidence="3" id="KW-1185">Reference proteome</keyword>
<evidence type="ECO:0000259" key="1">
    <source>
        <dbReference type="Pfam" id="PF02589"/>
    </source>
</evidence>
<gene>
    <name evidence="2" type="ORF">AMOR_10550</name>
</gene>
<dbReference type="InterPro" id="IPR037171">
    <property type="entry name" value="NagB/RpiA_transferase-like"/>
</dbReference>
<sequence length="183" mass="19760">MFELFKARAEAVGAEVHRVPAAAVLGKVVEIVGRERTSDEPGGRAVWCQGRIGQGLPDPGALAWSIPGLSFEVTRERAAASRVGITEFDWALAETGTLAQDATDPRLRLASTLPETHVALVRTSTILPDLECLLVRIDPRRLRYLALVTGPSRTADIERVLTIGVHGPRKLVVVAVDDPEETP</sequence>
<dbReference type="Proteomes" id="UP001162891">
    <property type="component" value="Chromosome"/>
</dbReference>
<proteinExistence type="predicted"/>
<dbReference type="Pfam" id="PF02589">
    <property type="entry name" value="LUD_dom"/>
    <property type="match status" value="1"/>
</dbReference>
<dbReference type="SUPFAM" id="SSF100950">
    <property type="entry name" value="NagB/RpiA/CoA transferase-like"/>
    <property type="match status" value="1"/>
</dbReference>
<dbReference type="RefSeq" id="WP_248359243.1">
    <property type="nucleotide sequence ID" value="NZ_AP025591.1"/>
</dbReference>
<organism evidence="2 3">
    <name type="scientific">Anaeromyxobacter oryzae</name>
    <dbReference type="NCBI Taxonomy" id="2918170"/>
    <lineage>
        <taxon>Bacteria</taxon>
        <taxon>Pseudomonadati</taxon>
        <taxon>Myxococcota</taxon>
        <taxon>Myxococcia</taxon>
        <taxon>Myxococcales</taxon>
        <taxon>Cystobacterineae</taxon>
        <taxon>Anaeromyxobacteraceae</taxon>
        <taxon>Anaeromyxobacter</taxon>
    </lineage>
</organism>
<accession>A0ABM7WRG6</accession>
<dbReference type="EMBL" id="AP025591">
    <property type="protein sequence ID" value="BDG02059.1"/>
    <property type="molecule type" value="Genomic_DNA"/>
</dbReference>
<dbReference type="PANTHER" id="PTHR43682">
    <property type="entry name" value="LACTATE UTILIZATION PROTEIN C"/>
    <property type="match status" value="1"/>
</dbReference>
<evidence type="ECO:0000313" key="3">
    <source>
        <dbReference type="Proteomes" id="UP001162891"/>
    </source>
</evidence>
<reference evidence="3" key="1">
    <citation type="journal article" date="2022" name="Int. J. Syst. Evol. Microbiol.">
        <title>Anaeromyxobacter oryzae sp. nov., Anaeromyxobacter diazotrophicus sp. nov. and Anaeromyxobacter paludicola sp. nov., isolated from paddy soils.</title>
        <authorList>
            <person name="Itoh H."/>
            <person name="Xu Z."/>
            <person name="Mise K."/>
            <person name="Masuda Y."/>
            <person name="Ushijima N."/>
            <person name="Hayakawa C."/>
            <person name="Shiratori Y."/>
            <person name="Senoo K."/>
        </authorList>
    </citation>
    <scope>NUCLEOTIDE SEQUENCE [LARGE SCALE GENOMIC DNA]</scope>
    <source>
        <strain evidence="3">Red232</strain>
    </source>
</reference>
<dbReference type="InterPro" id="IPR003741">
    <property type="entry name" value="LUD_dom"/>
</dbReference>
<dbReference type="Gene3D" id="3.40.50.10420">
    <property type="entry name" value="NagB/RpiA/CoA transferase-like"/>
    <property type="match status" value="1"/>
</dbReference>
<name>A0ABM7WRG6_9BACT</name>
<evidence type="ECO:0000313" key="2">
    <source>
        <dbReference type="EMBL" id="BDG02059.1"/>
    </source>
</evidence>
<dbReference type="InterPro" id="IPR024185">
    <property type="entry name" value="FTHF_cligase-like_sf"/>
</dbReference>
<dbReference type="PANTHER" id="PTHR43682:SF1">
    <property type="entry name" value="LACTATE UTILIZATION PROTEIN C"/>
    <property type="match status" value="1"/>
</dbReference>
<feature type="domain" description="LUD" evidence="1">
    <location>
        <begin position="3"/>
        <end position="176"/>
    </location>
</feature>